<name>A0A5B8RK08_9VIRU</name>
<organism evidence="1">
    <name type="scientific">Iridovirus Liz-CrIV</name>
    <dbReference type="NCBI Taxonomy" id="2594309"/>
    <lineage>
        <taxon>Viruses</taxon>
        <taxon>Varidnaviria</taxon>
        <taxon>Bamfordvirae</taxon>
        <taxon>Nucleocytoviricota</taxon>
        <taxon>Megaviricetes</taxon>
        <taxon>Pimascovirales</taxon>
        <taxon>Pimascovirales incertae sedis</taxon>
        <taxon>Iridoviridae</taxon>
    </lineage>
</organism>
<accession>A0A5B8RK08</accession>
<evidence type="ECO:0000313" key="1">
    <source>
        <dbReference type="EMBL" id="QEA08318.1"/>
    </source>
</evidence>
<reference evidence="1" key="1">
    <citation type="journal article" date="2019" name="Viruses">
        <title>Detection and Characterization of Invertebrate Iridoviruses Found in Reptiles and Prey Insects in Europe over the Past Two Decades.</title>
        <authorList>
            <person name="Papp T."/>
            <person name="Marschang R.E."/>
        </authorList>
    </citation>
    <scope>NUCLEOTIDE SEQUENCE</scope>
    <source>
        <strain evidence="1">Liz-CrIV</strain>
    </source>
</reference>
<proteinExistence type="predicted"/>
<sequence>MTHKYQILYDTLISKINASTNLEINELPILDDDGYDIMYQLYDMFMKKHNLPNKKFIIEEEENKDFDTITFDFKNMPNELKLLLYIFAETHYKALNNL</sequence>
<protein>
    <submittedName>
        <fullName evidence="1">Uncharacterized protein</fullName>
    </submittedName>
</protein>
<dbReference type="EMBL" id="MN081869">
    <property type="protein sequence ID" value="QEA08318.1"/>
    <property type="molecule type" value="Genomic_DNA"/>
</dbReference>